<keyword evidence="2" id="KW-1185">Reference proteome</keyword>
<organism evidence="1 2">
    <name type="scientific">Mesorhizobium metallidurans STM 2683</name>
    <dbReference type="NCBI Taxonomy" id="1297569"/>
    <lineage>
        <taxon>Bacteria</taxon>
        <taxon>Pseudomonadati</taxon>
        <taxon>Pseudomonadota</taxon>
        <taxon>Alphaproteobacteria</taxon>
        <taxon>Hyphomicrobiales</taxon>
        <taxon>Phyllobacteriaceae</taxon>
        <taxon>Mesorhizobium</taxon>
    </lineage>
</organism>
<dbReference type="STRING" id="1297569.MESS2_p120005"/>
<comment type="caution">
    <text evidence="1">The sequence shown here is derived from an EMBL/GenBank/DDBJ whole genome shotgun (WGS) entry which is preliminary data.</text>
</comment>
<evidence type="ECO:0000313" key="2">
    <source>
        <dbReference type="Proteomes" id="UP000012062"/>
    </source>
</evidence>
<accession>M5EWL1</accession>
<sequence>MPAANLSQQEGQQISPNTEVVALCHCFCFADPYLIPVRNLYYFDEIIMRLDRRVRVGFVVGEFEHRSASKDFRAFSKVSAGLPKAGKDRATEGILAVKPFGMPLHGRYKPFGICGRYCFDHAVFSNEIGRQPIRKAGYTLPVQGIDLYFIQSKAPHARGDIPLSGYENVMHRAILAVPGEAFILEMRLVPFVV</sequence>
<evidence type="ECO:0000313" key="1">
    <source>
        <dbReference type="EMBL" id="CCV09419.1"/>
    </source>
</evidence>
<dbReference type="AlphaFoldDB" id="M5EWL1"/>
<gene>
    <name evidence="1" type="ORF">MESS2_p120005</name>
</gene>
<proteinExistence type="predicted"/>
<protein>
    <submittedName>
        <fullName evidence="1">Uncharacterized protein</fullName>
    </submittedName>
</protein>
<dbReference type="Proteomes" id="UP000012062">
    <property type="component" value="Unassembled WGS sequence"/>
</dbReference>
<reference evidence="1 2" key="1">
    <citation type="submission" date="2013-02" db="EMBL/GenBank/DDBJ databases">
        <authorList>
            <person name="Genoscope - CEA"/>
        </authorList>
    </citation>
    <scope>NUCLEOTIDE SEQUENCE [LARGE SCALE GENOMIC DNA]</scope>
    <source>
        <strain evidence="1 2">STM 2683</strain>
    </source>
</reference>
<dbReference type="EMBL" id="CAUM01000175">
    <property type="protein sequence ID" value="CCV09419.1"/>
    <property type="molecule type" value="Genomic_DNA"/>
</dbReference>
<name>M5EWL1_9HYPH</name>